<protein>
    <submittedName>
        <fullName evidence="1">Histidinol phosphatase</fullName>
    </submittedName>
</protein>
<dbReference type="AlphaFoldDB" id="A0A173ZAK7"/>
<comment type="caution">
    <text evidence="1">The sequence shown here is derived from an EMBL/GenBank/DDBJ whole genome shotgun (WGS) entry which is preliminary data.</text>
</comment>
<dbReference type="OrthoDB" id="9801679at2"/>
<gene>
    <name evidence="1" type="ORF">CP373A1_08100</name>
</gene>
<dbReference type="eggNOG" id="COG0613">
    <property type="taxonomic scope" value="Bacteria"/>
</dbReference>
<dbReference type="Gene3D" id="3.20.20.140">
    <property type="entry name" value="Metal-dependent hydrolases"/>
    <property type="match status" value="1"/>
</dbReference>
<reference evidence="1 2" key="1">
    <citation type="submission" date="2016-06" db="EMBL/GenBank/DDBJ databases">
        <authorList>
            <person name="Kjaerup R.B."/>
            <person name="Dalgaard T.S."/>
            <person name="Juul-Madsen H.R."/>
        </authorList>
    </citation>
    <scope>NUCLEOTIDE SEQUENCE [LARGE SCALE GENOMIC DNA]</scope>
    <source>
        <strain evidence="1 2">373-A1</strain>
    </source>
</reference>
<name>A0A173ZAK7_9CLOT</name>
<proteinExistence type="predicted"/>
<dbReference type="InterPro" id="IPR016195">
    <property type="entry name" value="Pol/histidinol_Pase-like"/>
</dbReference>
<dbReference type="Proteomes" id="UP000092714">
    <property type="component" value="Unassembled WGS sequence"/>
</dbReference>
<evidence type="ECO:0000313" key="2">
    <source>
        <dbReference type="Proteomes" id="UP000092714"/>
    </source>
</evidence>
<dbReference type="EMBL" id="MAPZ01000019">
    <property type="protein sequence ID" value="OBY10469.1"/>
    <property type="molecule type" value="Genomic_DNA"/>
</dbReference>
<dbReference type="SUPFAM" id="SSF89550">
    <property type="entry name" value="PHP domain-like"/>
    <property type="match status" value="1"/>
</dbReference>
<evidence type="ECO:0000313" key="1">
    <source>
        <dbReference type="EMBL" id="OBY10469.1"/>
    </source>
</evidence>
<dbReference type="GeneID" id="42775961"/>
<accession>A0A173ZAK7</accession>
<sequence length="330" mass="38545">MGKSKKKNKILKCFYGIPHCHTAFSTGRGTPNDAYEYGKNTQIDFMIITDHNSYLGKDLYWNNKEISKWNVTNAMAERFAKKNDSFLPMVGFETKTSLYGDFNIINSNTYFKGIIKDINLLILWMLNNPEAIVTINHPHRNITSLAYNEVLNKIITSMEVGNGSYPNKYIRHDKYYYSLLDKGWKLGAINSQDNHRLNFGDSDNLTGILAYELKKDELIDAFRERRTFSTESRTLEMYFTINDSMMGTEIILKDDTLRFMIFAEDKNNKIKSIEIVTNKSTIVKKIENINLNSIKYLYDHKYIEGESWYLIRIWQQDNRLAISSPIFIEK</sequence>
<dbReference type="RefSeq" id="WP_027098134.1">
    <property type="nucleotide sequence ID" value="NZ_CABHIH010000002.1"/>
</dbReference>
<keyword evidence="2" id="KW-1185">Reference proteome</keyword>
<organism evidence="1 2">
    <name type="scientific">Clostridium paraputrificum</name>
    <dbReference type="NCBI Taxonomy" id="29363"/>
    <lineage>
        <taxon>Bacteria</taxon>
        <taxon>Bacillati</taxon>
        <taxon>Bacillota</taxon>
        <taxon>Clostridia</taxon>
        <taxon>Eubacteriales</taxon>
        <taxon>Clostridiaceae</taxon>
        <taxon>Clostridium</taxon>
    </lineage>
</organism>
<dbReference type="NCBIfam" id="NF038032">
    <property type="entry name" value="CehA_McbA_metalo"/>
    <property type="match status" value="1"/>
</dbReference>